<organism evidence="1 2">
    <name type="scientific">Methylomagnum ishizawai</name>
    <dbReference type="NCBI Taxonomy" id="1760988"/>
    <lineage>
        <taxon>Bacteria</taxon>
        <taxon>Pseudomonadati</taxon>
        <taxon>Pseudomonadota</taxon>
        <taxon>Gammaproteobacteria</taxon>
        <taxon>Methylococcales</taxon>
        <taxon>Methylococcaceae</taxon>
        <taxon>Methylomagnum</taxon>
    </lineage>
</organism>
<dbReference type="OrthoDB" id="7981249at2"/>
<dbReference type="CDD" id="cd00761">
    <property type="entry name" value="Glyco_tranf_GTA_type"/>
    <property type="match status" value="1"/>
</dbReference>
<dbReference type="Proteomes" id="UP000192923">
    <property type="component" value="Unassembled WGS sequence"/>
</dbReference>
<protein>
    <submittedName>
        <fullName evidence="1">Glycosyl transferase family 2</fullName>
    </submittedName>
</protein>
<dbReference type="AlphaFoldDB" id="A0A1Y6D4V3"/>
<dbReference type="Pfam" id="PF13704">
    <property type="entry name" value="Glyco_tranf_2_4"/>
    <property type="match status" value="1"/>
</dbReference>
<dbReference type="EMBL" id="FXAM01000001">
    <property type="protein sequence ID" value="SMF95893.1"/>
    <property type="molecule type" value="Genomic_DNA"/>
</dbReference>
<dbReference type="STRING" id="1760988.SAMN02949497_3270"/>
<name>A0A1Y6D4V3_9GAMM</name>
<dbReference type="GO" id="GO:0016740">
    <property type="term" value="F:transferase activity"/>
    <property type="evidence" value="ECO:0007669"/>
    <property type="project" value="UniProtKB-KW"/>
</dbReference>
<dbReference type="RefSeq" id="WP_085214508.1">
    <property type="nucleotide sequence ID" value="NZ_FXAM01000001.1"/>
</dbReference>
<proteinExistence type="predicted"/>
<evidence type="ECO:0000313" key="2">
    <source>
        <dbReference type="Proteomes" id="UP000192923"/>
    </source>
</evidence>
<evidence type="ECO:0000313" key="1">
    <source>
        <dbReference type="EMBL" id="SMF95893.1"/>
    </source>
</evidence>
<keyword evidence="1" id="KW-0808">Transferase</keyword>
<sequence>MLEKGVFEGIHSQGVIYGWVEGSGDAKAQRSIYLYAGQRLLASVPAVHPRPDIESTGLSRQALGFGWIPPLKVLAQWRPGDKVHAYFDEQGTRELQNSPACLDQAAIDALLGNAHDLRYRRLAGRLDGISLDGKICGWAMDPEELDKPVPVYFYVGNQLLGKVDADIFREDLRKTKIGNGKHGFSYQEWAWPPAIAVREGLALHAYFDRERRYELGTSPLVLKQEDANRLDWYRTLQVDLRGKDLQRKHELLFTAEPIPYIAWVSMIKDEEDIIGLNLDWHYALGFRKFVLIDNGSTDGSRAAVEVFKQRFADAAVIIIEDPVVAHLQSEFTTGAFRLACAIWPELRWVFPVDADEFLCLERPLEAMLAGVPEAVDAVIFPKSFYMPVRGEPAAEGTPLFDWMEYRTPINPVSAKVALRADPKYLISQGNHNLSVAGSGAVAYLSGYGLGGHYREFRIRSAEHLRKKTINGGKAILAAEALGKQEVGGSHWMGWYQGYLQKGEGFFAGLFQSCFQAREGMVCDPMPYPPTHPRPG</sequence>
<accession>A0A1Y6D4V3</accession>
<keyword evidence="2" id="KW-1185">Reference proteome</keyword>
<gene>
    <name evidence="1" type="ORF">SAMN02949497_3270</name>
</gene>
<reference evidence="1 2" key="1">
    <citation type="submission" date="2016-12" db="EMBL/GenBank/DDBJ databases">
        <authorList>
            <person name="Song W.-J."/>
            <person name="Kurnit D.M."/>
        </authorList>
    </citation>
    <scope>NUCLEOTIDE SEQUENCE [LARGE SCALE GENOMIC DNA]</scope>
    <source>
        <strain evidence="1 2">175</strain>
    </source>
</reference>